<dbReference type="AlphaFoldDB" id="A0AAJ0GKG1"/>
<organism evidence="3 4">
    <name type="scientific">Extremus antarcticus</name>
    <dbReference type="NCBI Taxonomy" id="702011"/>
    <lineage>
        <taxon>Eukaryota</taxon>
        <taxon>Fungi</taxon>
        <taxon>Dikarya</taxon>
        <taxon>Ascomycota</taxon>
        <taxon>Pezizomycotina</taxon>
        <taxon>Dothideomycetes</taxon>
        <taxon>Dothideomycetidae</taxon>
        <taxon>Mycosphaerellales</taxon>
        <taxon>Extremaceae</taxon>
        <taxon>Extremus</taxon>
    </lineage>
</organism>
<evidence type="ECO:0000259" key="2">
    <source>
        <dbReference type="Pfam" id="PF06985"/>
    </source>
</evidence>
<dbReference type="PANTHER" id="PTHR24148:SF73">
    <property type="entry name" value="HET DOMAIN PROTEIN (AFU_ORTHOLOGUE AFUA_8G01020)"/>
    <property type="match status" value="1"/>
</dbReference>
<keyword evidence="4" id="KW-1185">Reference proteome</keyword>
<accession>A0AAJ0GKG1</accession>
<evidence type="ECO:0000256" key="1">
    <source>
        <dbReference type="SAM" id="MobiDB-lite"/>
    </source>
</evidence>
<dbReference type="InterPro" id="IPR010730">
    <property type="entry name" value="HET"/>
</dbReference>
<feature type="region of interest" description="Disordered" evidence="1">
    <location>
        <begin position="40"/>
        <end position="129"/>
    </location>
</feature>
<proteinExistence type="predicted"/>
<sequence length="678" mass="75827">MESPPPDFGLPPVSFKIVSGQGNAREWNTTHTNDDSAVEYFGSIDGTSPGHDGLSMDASHLGNPRGPPRAFTMPMLSSYDQTPDRRRSLTPEGTSKVVESDRPPRVSTRLKISGSDPTPPSQGISESKSEAKAAYCYEPLRGPDYLRILILEPADSLNAPVYCTLETVSLREASEYTALSYSWGMNADGDNTRNSSVLIDGHQMPVTLNLYQGLHRLRHASEQRRLWVDAVCINQNDLAERSDQVSRMAEIFAHAAEVAVWLGENTDGGEDMVQSAILRCFGEEYDHPPGAHTWHSSDNGRLVDLCALRKATSTRSLRTVRRLTVDHSRQDSVVSLESRSSAGTEYDTNSLDHVIRALDSLFNRRYFKRRWILQELYHSPPDRILLYFGSSIVSMDTFAAVCGQSIRSPRSLRRFIVASSRDGAQDWKAVQYGLREVERVLRLAKDKEKTTFLEALERSTHLECSDPRDVLYSLASLDPSFGVVTDYNLSTAEVYTGFARLLVEKGLPSWVPNFNEGFMRSADARESEDSPQESSEVGYDLQAVVTESTLHCSFFAIGTINFGQPWARHNIEHIFESWRNRLQLILGLTALPDVFELSGTRSYDAISMGDIVCSNRRVYTTEEAIIVVLTPADTMAKTFKIVQVHRGNELKSFNGQDISELWHHSALPEESQFRVAVV</sequence>
<gene>
    <name evidence="3" type="ORF">LTR09_000797</name>
</gene>
<protein>
    <recommendedName>
        <fullName evidence="2">Heterokaryon incompatibility domain-containing protein</fullName>
    </recommendedName>
</protein>
<evidence type="ECO:0000313" key="4">
    <source>
        <dbReference type="Proteomes" id="UP001271007"/>
    </source>
</evidence>
<feature type="domain" description="Heterokaryon incompatibility" evidence="2">
    <location>
        <begin position="176"/>
        <end position="375"/>
    </location>
</feature>
<reference evidence="3" key="1">
    <citation type="submission" date="2023-04" db="EMBL/GenBank/DDBJ databases">
        <title>Black Yeasts Isolated from many extreme environments.</title>
        <authorList>
            <person name="Coleine C."/>
            <person name="Stajich J.E."/>
            <person name="Selbmann L."/>
        </authorList>
    </citation>
    <scope>NUCLEOTIDE SEQUENCE</scope>
    <source>
        <strain evidence="3">CCFEE 5312</strain>
    </source>
</reference>
<dbReference type="InterPro" id="IPR052895">
    <property type="entry name" value="HetReg/Transcr_Mod"/>
</dbReference>
<name>A0AAJ0GKG1_9PEZI</name>
<dbReference type="Pfam" id="PF06985">
    <property type="entry name" value="HET"/>
    <property type="match status" value="1"/>
</dbReference>
<dbReference type="PANTHER" id="PTHR24148">
    <property type="entry name" value="ANKYRIN REPEAT DOMAIN-CONTAINING PROTEIN 39 HOMOLOG-RELATED"/>
    <property type="match status" value="1"/>
</dbReference>
<dbReference type="EMBL" id="JAWDJX010000001">
    <property type="protein sequence ID" value="KAK3059231.1"/>
    <property type="molecule type" value="Genomic_DNA"/>
</dbReference>
<dbReference type="Proteomes" id="UP001271007">
    <property type="component" value="Unassembled WGS sequence"/>
</dbReference>
<evidence type="ECO:0000313" key="3">
    <source>
        <dbReference type="EMBL" id="KAK3059231.1"/>
    </source>
</evidence>
<comment type="caution">
    <text evidence="3">The sequence shown here is derived from an EMBL/GenBank/DDBJ whole genome shotgun (WGS) entry which is preliminary data.</text>
</comment>